<organism evidence="1 2">
    <name type="scientific">Candidatus Brocadia sinica JPN1</name>
    <dbReference type="NCBI Taxonomy" id="1197129"/>
    <lineage>
        <taxon>Bacteria</taxon>
        <taxon>Pseudomonadati</taxon>
        <taxon>Planctomycetota</taxon>
        <taxon>Candidatus Brocadiia</taxon>
        <taxon>Candidatus Brocadiales</taxon>
        <taxon>Candidatus Brocadiaceae</taxon>
        <taxon>Candidatus Brocadia</taxon>
    </lineage>
</organism>
<dbReference type="EMBL" id="BAFN01000001">
    <property type="protein sequence ID" value="GAN32221.1"/>
    <property type="molecule type" value="Genomic_DNA"/>
</dbReference>
<evidence type="ECO:0000313" key="1">
    <source>
        <dbReference type="EMBL" id="GAN32221.1"/>
    </source>
</evidence>
<comment type="caution">
    <text evidence="1">The sequence shown here is derived from an EMBL/GenBank/DDBJ whole genome shotgun (WGS) entry which is preliminary data.</text>
</comment>
<dbReference type="Gene3D" id="3.40.50.300">
    <property type="entry name" value="P-loop containing nucleotide triphosphate hydrolases"/>
    <property type="match status" value="1"/>
</dbReference>
<protein>
    <submittedName>
        <fullName evidence="1">Uncharacterized protein</fullName>
    </submittedName>
</protein>
<dbReference type="Proteomes" id="UP000032309">
    <property type="component" value="Unassembled WGS sequence"/>
</dbReference>
<sequence>MIFDGKVWPVSNPEFLEGYAYESILSALVTRVRSHMLVHAGAVSRRGQGIIITADTGHGKTTLVLELIRRGFKFLSDEMAALGRADHLVHPFPRSLWIRRGALEMAGFPGLASRAIEWMDKLLLDIEEIKPGSLGEAAPIRHIIILQDPAETQGEIQDNAGQELCVMIDRLDDTLLATVGQIEGVTGVRVEADCGFPMLRLRAVRASFALSRIEALCRERRILVLDVIKGARARPTFERPATLKPIPKSQAVMELLSRFQGGYMSELLHNEFGGSSTRLFMELSGIMGQADCHQLSVGPLHEMADLVCNLANVCSKGS</sequence>
<proteinExistence type="predicted"/>
<keyword evidence="2" id="KW-1185">Reference proteome</keyword>
<dbReference type="InterPro" id="IPR027417">
    <property type="entry name" value="P-loop_NTPase"/>
</dbReference>
<dbReference type="SUPFAM" id="SSF53795">
    <property type="entry name" value="PEP carboxykinase-like"/>
    <property type="match status" value="1"/>
</dbReference>
<name>A0ABQ0JU57_9BACT</name>
<accession>A0ABQ0JU57</accession>
<reference evidence="2" key="1">
    <citation type="journal article" date="2015" name="Genome Announc.">
        <title>Draft Genome Sequence of an Anaerobic Ammonium-Oxidizing Bacterium, "Candidatus Brocadia sinica".</title>
        <authorList>
            <person name="Oshiki M."/>
            <person name="Shinyako-Hata K."/>
            <person name="Satoh H."/>
            <person name="Okabe S."/>
        </authorList>
    </citation>
    <scope>NUCLEOTIDE SEQUENCE [LARGE SCALE GENOMIC DNA]</scope>
    <source>
        <strain evidence="2">JPN1</strain>
    </source>
</reference>
<evidence type="ECO:0000313" key="2">
    <source>
        <dbReference type="Proteomes" id="UP000032309"/>
    </source>
</evidence>
<gene>
    <name evidence="1" type="ORF">BROSI_A0733</name>
</gene>